<evidence type="ECO:0000313" key="2">
    <source>
        <dbReference type="Proteomes" id="UP001172159"/>
    </source>
</evidence>
<sequence>MPPQPQPLPPPHFAGTSLARRRISRQLGFPTVQSFTEWEEALVLDHLSAFICDYLALGLTVVPRKTNAFIQFVDLENSIEERIQLLEDCDFMAAYNPDKSEWTARDHYKQFIVSIAAEDKWYGDNGDERAELYERGWDAAKMTRKMFRLLEFEIQEWREGAGAEEGLGGDGVVRVKMMGR</sequence>
<dbReference type="Proteomes" id="UP001172159">
    <property type="component" value="Unassembled WGS sequence"/>
</dbReference>
<gene>
    <name evidence="1" type="ORF">B0T21DRAFT_337983</name>
</gene>
<organism evidence="1 2">
    <name type="scientific">Apiosordaria backusii</name>
    <dbReference type="NCBI Taxonomy" id="314023"/>
    <lineage>
        <taxon>Eukaryota</taxon>
        <taxon>Fungi</taxon>
        <taxon>Dikarya</taxon>
        <taxon>Ascomycota</taxon>
        <taxon>Pezizomycotina</taxon>
        <taxon>Sordariomycetes</taxon>
        <taxon>Sordariomycetidae</taxon>
        <taxon>Sordariales</taxon>
        <taxon>Lasiosphaeriaceae</taxon>
        <taxon>Apiosordaria</taxon>
    </lineage>
</organism>
<comment type="caution">
    <text evidence="1">The sequence shown here is derived from an EMBL/GenBank/DDBJ whole genome shotgun (WGS) entry which is preliminary data.</text>
</comment>
<reference evidence="1" key="1">
    <citation type="submission" date="2023-06" db="EMBL/GenBank/DDBJ databases">
        <title>Genome-scale phylogeny and comparative genomics of the fungal order Sordariales.</title>
        <authorList>
            <consortium name="Lawrence Berkeley National Laboratory"/>
            <person name="Hensen N."/>
            <person name="Bonometti L."/>
            <person name="Westerberg I."/>
            <person name="Brannstrom I.O."/>
            <person name="Guillou S."/>
            <person name="Cros-Aarteil S."/>
            <person name="Calhoun S."/>
            <person name="Haridas S."/>
            <person name="Kuo A."/>
            <person name="Mondo S."/>
            <person name="Pangilinan J."/>
            <person name="Riley R."/>
            <person name="Labutti K."/>
            <person name="Andreopoulos B."/>
            <person name="Lipzen A."/>
            <person name="Chen C."/>
            <person name="Yanf M."/>
            <person name="Daum C."/>
            <person name="Ng V."/>
            <person name="Clum A."/>
            <person name="Steindorff A."/>
            <person name="Ohm R."/>
            <person name="Martin F."/>
            <person name="Silar P."/>
            <person name="Natvig D."/>
            <person name="Lalanne C."/>
            <person name="Gautier V."/>
            <person name="Ament-Velasquez S.L."/>
            <person name="Kruys A."/>
            <person name="Hutchinson M.I."/>
            <person name="Powell A.J."/>
            <person name="Barry K."/>
            <person name="Miller A.N."/>
            <person name="Grigoriev I.V."/>
            <person name="Debuchy R."/>
            <person name="Gladieux P."/>
            <person name="Thoren M.H."/>
            <person name="Johannesson H."/>
        </authorList>
    </citation>
    <scope>NUCLEOTIDE SEQUENCE</scope>
    <source>
        <strain evidence="1">CBS 540.89</strain>
    </source>
</reference>
<dbReference type="AlphaFoldDB" id="A0AA40DZD1"/>
<name>A0AA40DZD1_9PEZI</name>
<keyword evidence="2" id="KW-1185">Reference proteome</keyword>
<accession>A0AA40DZD1</accession>
<protein>
    <submittedName>
        <fullName evidence="1">Uncharacterized protein</fullName>
    </submittedName>
</protein>
<dbReference type="EMBL" id="JAUKTV010000012">
    <property type="protein sequence ID" value="KAK0721280.1"/>
    <property type="molecule type" value="Genomic_DNA"/>
</dbReference>
<evidence type="ECO:0000313" key="1">
    <source>
        <dbReference type="EMBL" id="KAK0721280.1"/>
    </source>
</evidence>
<proteinExistence type="predicted"/>